<dbReference type="GO" id="GO:0007165">
    <property type="term" value="P:signal transduction"/>
    <property type="evidence" value="ECO:0007669"/>
    <property type="project" value="UniProtKB-KW"/>
</dbReference>
<dbReference type="PANTHER" id="PTHR21137">
    <property type="entry name" value="ODORANT RECEPTOR"/>
    <property type="match status" value="1"/>
</dbReference>
<keyword evidence="8" id="KW-0675">Receptor</keyword>
<evidence type="ECO:0000256" key="7">
    <source>
        <dbReference type="ARBA" id="ARBA00023136"/>
    </source>
</evidence>
<keyword evidence="9" id="KW-0807">Transducer</keyword>
<evidence type="ECO:0000256" key="8">
    <source>
        <dbReference type="ARBA" id="ARBA00023170"/>
    </source>
</evidence>
<evidence type="ECO:0000256" key="4">
    <source>
        <dbReference type="ARBA" id="ARBA00022692"/>
    </source>
</evidence>
<dbReference type="GO" id="GO:0005886">
    <property type="term" value="C:plasma membrane"/>
    <property type="evidence" value="ECO:0007669"/>
    <property type="project" value="UniProtKB-SubCell"/>
</dbReference>
<dbReference type="InterPro" id="IPR004117">
    <property type="entry name" value="7tm6_olfct_rcpt"/>
</dbReference>
<reference evidence="11" key="1">
    <citation type="submission" date="2019-08" db="EMBL/GenBank/DDBJ databases">
        <title>The genome of the North American firefly Photinus pyralis.</title>
        <authorList>
            <consortium name="Photinus pyralis genome working group"/>
            <person name="Fallon T.R."/>
            <person name="Sander Lower S.E."/>
            <person name="Weng J.-K."/>
        </authorList>
    </citation>
    <scope>NUCLEOTIDE SEQUENCE</scope>
    <source>
        <strain evidence="11">TRF0915ILg1</strain>
        <tissue evidence="11">Whole body</tissue>
    </source>
</reference>
<sequence>LFGKLAVLVYYDCDFITLLENTNLFWGTSGCDERFQEEMFVKQFRRTFSWILLVEYVTIGPMVCAELFTAIESHAYNAQGRHGILFVVFTFQLSFYCIPASYIANEALAISEAIYFSNWYSQNFPSLKTPLLLMIQNSQAGVIIKAGNLITINAETVMKVLRVAWSGCSLVRGLKQN</sequence>
<feature type="non-terminal residue" evidence="11">
    <location>
        <position position="1"/>
    </location>
</feature>
<dbReference type="Proteomes" id="UP000801492">
    <property type="component" value="Unassembled WGS sequence"/>
</dbReference>
<dbReference type="Pfam" id="PF02949">
    <property type="entry name" value="7tm_6"/>
    <property type="match status" value="1"/>
</dbReference>
<keyword evidence="3" id="KW-0716">Sensory transduction</keyword>
<keyword evidence="2" id="KW-1003">Cell membrane</keyword>
<dbReference type="PANTHER" id="PTHR21137:SF35">
    <property type="entry name" value="ODORANT RECEPTOR 19A-RELATED"/>
    <property type="match status" value="1"/>
</dbReference>
<evidence type="ECO:0000256" key="2">
    <source>
        <dbReference type="ARBA" id="ARBA00022475"/>
    </source>
</evidence>
<feature type="transmembrane region" description="Helical" evidence="10">
    <location>
        <begin position="48"/>
        <end position="71"/>
    </location>
</feature>
<name>A0A8K0CKR9_IGNLU</name>
<feature type="transmembrane region" description="Helical" evidence="10">
    <location>
        <begin position="83"/>
        <end position="104"/>
    </location>
</feature>
<evidence type="ECO:0000256" key="1">
    <source>
        <dbReference type="ARBA" id="ARBA00004651"/>
    </source>
</evidence>
<dbReference type="AlphaFoldDB" id="A0A8K0CKR9"/>
<dbReference type="GO" id="GO:0005549">
    <property type="term" value="F:odorant binding"/>
    <property type="evidence" value="ECO:0007669"/>
    <property type="project" value="InterPro"/>
</dbReference>
<evidence type="ECO:0000256" key="5">
    <source>
        <dbReference type="ARBA" id="ARBA00022725"/>
    </source>
</evidence>
<evidence type="ECO:0000256" key="3">
    <source>
        <dbReference type="ARBA" id="ARBA00022606"/>
    </source>
</evidence>
<keyword evidence="7 10" id="KW-0472">Membrane</keyword>
<evidence type="ECO:0000256" key="9">
    <source>
        <dbReference type="ARBA" id="ARBA00023224"/>
    </source>
</evidence>
<dbReference type="OrthoDB" id="8185860at2759"/>
<keyword evidence="6 10" id="KW-1133">Transmembrane helix</keyword>
<evidence type="ECO:0000313" key="12">
    <source>
        <dbReference type="Proteomes" id="UP000801492"/>
    </source>
</evidence>
<keyword evidence="12" id="KW-1185">Reference proteome</keyword>
<gene>
    <name evidence="11" type="ORF">ILUMI_16949</name>
</gene>
<comment type="subcellular location">
    <subcellularLocation>
        <location evidence="1">Cell membrane</location>
        <topology evidence="1">Multi-pass membrane protein</topology>
    </subcellularLocation>
</comment>
<organism evidence="11 12">
    <name type="scientific">Ignelater luminosus</name>
    <name type="common">Cucubano</name>
    <name type="synonym">Pyrophorus luminosus</name>
    <dbReference type="NCBI Taxonomy" id="2038154"/>
    <lineage>
        <taxon>Eukaryota</taxon>
        <taxon>Metazoa</taxon>
        <taxon>Ecdysozoa</taxon>
        <taxon>Arthropoda</taxon>
        <taxon>Hexapoda</taxon>
        <taxon>Insecta</taxon>
        <taxon>Pterygota</taxon>
        <taxon>Neoptera</taxon>
        <taxon>Endopterygota</taxon>
        <taxon>Coleoptera</taxon>
        <taxon>Polyphaga</taxon>
        <taxon>Elateriformia</taxon>
        <taxon>Elateroidea</taxon>
        <taxon>Elateridae</taxon>
        <taxon>Agrypninae</taxon>
        <taxon>Pyrophorini</taxon>
        <taxon>Ignelater</taxon>
    </lineage>
</organism>
<accession>A0A8K0CKR9</accession>
<evidence type="ECO:0000256" key="6">
    <source>
        <dbReference type="ARBA" id="ARBA00022989"/>
    </source>
</evidence>
<dbReference type="EMBL" id="VTPC01069404">
    <property type="protein sequence ID" value="KAF2889224.1"/>
    <property type="molecule type" value="Genomic_DNA"/>
</dbReference>
<evidence type="ECO:0000256" key="10">
    <source>
        <dbReference type="SAM" id="Phobius"/>
    </source>
</evidence>
<keyword evidence="5" id="KW-0552">Olfaction</keyword>
<proteinExistence type="predicted"/>
<evidence type="ECO:0000313" key="11">
    <source>
        <dbReference type="EMBL" id="KAF2889224.1"/>
    </source>
</evidence>
<dbReference type="GO" id="GO:0004984">
    <property type="term" value="F:olfactory receptor activity"/>
    <property type="evidence" value="ECO:0007669"/>
    <property type="project" value="InterPro"/>
</dbReference>
<comment type="caution">
    <text evidence="11">The sequence shown here is derived from an EMBL/GenBank/DDBJ whole genome shotgun (WGS) entry which is preliminary data.</text>
</comment>
<keyword evidence="4 10" id="KW-0812">Transmembrane</keyword>
<protein>
    <submittedName>
        <fullName evidence="11">Uncharacterized protein</fullName>
    </submittedName>
</protein>